<dbReference type="EMBL" id="AP018216">
    <property type="protein sequence ID" value="BAY68979.1"/>
    <property type="molecule type" value="Genomic_DNA"/>
</dbReference>
<dbReference type="Gene3D" id="3.40.800.20">
    <property type="entry name" value="Histone deacetylase domain"/>
    <property type="match status" value="1"/>
</dbReference>
<evidence type="ECO:0000259" key="3">
    <source>
        <dbReference type="Pfam" id="PF00850"/>
    </source>
</evidence>
<dbReference type="AlphaFoldDB" id="A0A1Z4KJ16"/>
<comment type="similarity">
    <text evidence="1">Belongs to the histone deacetylase family.</text>
</comment>
<dbReference type="PANTHER" id="PTHR10625">
    <property type="entry name" value="HISTONE DEACETYLASE HDAC1-RELATED"/>
    <property type="match status" value="1"/>
</dbReference>
<protein>
    <submittedName>
        <fullName evidence="4">Histone deacetylase/AcuC/AphA family protein</fullName>
    </submittedName>
</protein>
<dbReference type="GO" id="GO:0004407">
    <property type="term" value="F:histone deacetylase activity"/>
    <property type="evidence" value="ECO:0007669"/>
    <property type="project" value="InterPro"/>
</dbReference>
<dbReference type="InterPro" id="IPR023696">
    <property type="entry name" value="Ureohydrolase_dom_sf"/>
</dbReference>
<dbReference type="Pfam" id="PF00850">
    <property type="entry name" value="Hist_deacetyl"/>
    <property type="match status" value="1"/>
</dbReference>
<proteinExistence type="inferred from homology"/>
<organism evidence="4 5">
    <name type="scientific">Trichormus variabilis NIES-23</name>
    <dbReference type="NCBI Taxonomy" id="1973479"/>
    <lineage>
        <taxon>Bacteria</taxon>
        <taxon>Bacillati</taxon>
        <taxon>Cyanobacteriota</taxon>
        <taxon>Cyanophyceae</taxon>
        <taxon>Nostocales</taxon>
        <taxon>Nostocaceae</taxon>
        <taxon>Trichormus</taxon>
    </lineage>
</organism>
<reference evidence="4 5" key="1">
    <citation type="submission" date="2017-06" db="EMBL/GenBank/DDBJ databases">
        <title>Genome sequencing of cyanobaciteial culture collection at National Institute for Environmental Studies (NIES).</title>
        <authorList>
            <person name="Hirose Y."/>
            <person name="Shimura Y."/>
            <person name="Fujisawa T."/>
            <person name="Nakamura Y."/>
            <person name="Kawachi M."/>
        </authorList>
    </citation>
    <scope>NUCLEOTIDE SEQUENCE [LARGE SCALE GENOMIC DNA]</scope>
    <source>
        <strain evidence="4 5">NIES-23</strain>
    </source>
</reference>
<dbReference type="Proteomes" id="UP000217507">
    <property type="component" value="Chromosome"/>
</dbReference>
<name>A0A1Z4KJ16_ANAVA</name>
<dbReference type="GO" id="GO:0040029">
    <property type="term" value="P:epigenetic regulation of gene expression"/>
    <property type="evidence" value="ECO:0007669"/>
    <property type="project" value="TreeGrafter"/>
</dbReference>
<dbReference type="SUPFAM" id="SSF52768">
    <property type="entry name" value="Arginase/deacetylase"/>
    <property type="match status" value="1"/>
</dbReference>
<dbReference type="InterPro" id="IPR000286">
    <property type="entry name" value="HDACs"/>
</dbReference>
<dbReference type="PRINTS" id="PR01270">
    <property type="entry name" value="HDASUPER"/>
</dbReference>
<dbReference type="InterPro" id="IPR023801">
    <property type="entry name" value="His_deacetylse_dom"/>
</dbReference>
<evidence type="ECO:0000256" key="2">
    <source>
        <dbReference type="ARBA" id="ARBA00022801"/>
    </source>
</evidence>
<keyword evidence="2" id="KW-0378">Hydrolase</keyword>
<evidence type="ECO:0000313" key="5">
    <source>
        <dbReference type="Proteomes" id="UP000217507"/>
    </source>
</evidence>
<dbReference type="InterPro" id="IPR037138">
    <property type="entry name" value="His_deacetylse_dom_sf"/>
</dbReference>
<dbReference type="InterPro" id="IPR044150">
    <property type="entry name" value="HDAC_classIV"/>
</dbReference>
<dbReference type="GO" id="GO:0016787">
    <property type="term" value="F:hydrolase activity"/>
    <property type="evidence" value="ECO:0007669"/>
    <property type="project" value="UniProtKB-KW"/>
</dbReference>
<dbReference type="CDD" id="cd09993">
    <property type="entry name" value="HDAC_classIV"/>
    <property type="match status" value="1"/>
</dbReference>
<accession>A0A1Z4KJ16</accession>
<gene>
    <name evidence="4" type="ORF">NIES23_17690</name>
</gene>
<sequence length="305" mass="33718">MELPIIYHPDYVAPLPEGHRFPMAKFKKLYELLLSDDVAQTEQFYTPTLPPLELIELVHTPDYVRSYCEGTLDTKAQRRIGLPWSPALANRTCIAVGGTILTAQLALSQGLACNTAGGTHHAFPSYGSGFCIFNDLAIASRVLQQQQIVQKILIVDLDVHQGDGTAFIFQDDDSVFTFSMHCEINFPGTKQHSDLDVPLPVGMEDDAYLQTLASYLPDLLSEIKPDLVLYDAGVDPHIGDRLGKLALTDTGLFRREMQVLTTCVSAGYPVACVIGGGYADDMTSLVWRHSLVHRAASQVYRQYKL</sequence>
<dbReference type="PANTHER" id="PTHR10625:SF19">
    <property type="entry name" value="HISTONE DEACETYLASE 12"/>
    <property type="match status" value="1"/>
</dbReference>
<evidence type="ECO:0000256" key="1">
    <source>
        <dbReference type="ARBA" id="ARBA00005947"/>
    </source>
</evidence>
<feature type="domain" description="Histone deacetylase" evidence="3">
    <location>
        <begin position="19"/>
        <end position="290"/>
    </location>
</feature>
<evidence type="ECO:0000313" key="4">
    <source>
        <dbReference type="EMBL" id="BAY68979.1"/>
    </source>
</evidence>